<dbReference type="Proteomes" id="UP001159405">
    <property type="component" value="Unassembled WGS sequence"/>
</dbReference>
<evidence type="ECO:0000256" key="6">
    <source>
        <dbReference type="ARBA" id="ARBA00049534"/>
    </source>
</evidence>
<dbReference type="PROSITE" id="PS01236">
    <property type="entry name" value="PDXT_SNO_1"/>
    <property type="match status" value="1"/>
</dbReference>
<reference evidence="7 8" key="1">
    <citation type="submission" date="2022-05" db="EMBL/GenBank/DDBJ databases">
        <authorList>
            <consortium name="Genoscope - CEA"/>
            <person name="William W."/>
        </authorList>
    </citation>
    <scope>NUCLEOTIDE SEQUENCE [LARGE SCALE GENOMIC DNA]</scope>
</reference>
<evidence type="ECO:0000256" key="4">
    <source>
        <dbReference type="ARBA" id="ARBA00022962"/>
    </source>
</evidence>
<comment type="similarity">
    <text evidence="1">Belongs to the glutaminase PdxT/SNO family.</text>
</comment>
<name>A0ABN8NKG5_9CNID</name>
<comment type="caution">
    <text evidence="7">The sequence shown here is derived from an EMBL/GenBank/DDBJ whole genome shotgun (WGS) entry which is preliminary data.</text>
</comment>
<keyword evidence="4" id="KW-0315">Glutamine amidotransferase</keyword>
<keyword evidence="5" id="KW-0456">Lyase</keyword>
<dbReference type="Gene3D" id="3.40.50.880">
    <property type="match status" value="1"/>
</dbReference>
<evidence type="ECO:0000313" key="8">
    <source>
        <dbReference type="Proteomes" id="UP001159405"/>
    </source>
</evidence>
<organism evidence="7 8">
    <name type="scientific">Porites lobata</name>
    <dbReference type="NCBI Taxonomy" id="104759"/>
    <lineage>
        <taxon>Eukaryota</taxon>
        <taxon>Metazoa</taxon>
        <taxon>Cnidaria</taxon>
        <taxon>Anthozoa</taxon>
        <taxon>Hexacorallia</taxon>
        <taxon>Scleractinia</taxon>
        <taxon>Fungiina</taxon>
        <taxon>Poritidae</taxon>
        <taxon>Porites</taxon>
    </lineage>
</organism>
<keyword evidence="3" id="KW-0378">Hydrolase</keyword>
<evidence type="ECO:0000256" key="3">
    <source>
        <dbReference type="ARBA" id="ARBA00022801"/>
    </source>
</evidence>
<dbReference type="PIRSF" id="PIRSF005639">
    <property type="entry name" value="Glut_amidoT_SNO"/>
    <property type="match status" value="1"/>
</dbReference>
<dbReference type="InterPro" id="IPR029062">
    <property type="entry name" value="Class_I_gatase-like"/>
</dbReference>
<dbReference type="PANTHER" id="PTHR31559:SF0">
    <property type="entry name" value="PYRIDOXAL 5'-PHOSPHATE SYNTHASE SUBUNIT SNO1-RELATED"/>
    <property type="match status" value="1"/>
</dbReference>
<dbReference type="CDD" id="cd01749">
    <property type="entry name" value="GATase1_PB"/>
    <property type="match status" value="1"/>
</dbReference>
<dbReference type="HAMAP" id="MF_01615">
    <property type="entry name" value="PdxT"/>
    <property type="match status" value="1"/>
</dbReference>
<dbReference type="Pfam" id="PF01174">
    <property type="entry name" value="SNO"/>
    <property type="match status" value="1"/>
</dbReference>
<evidence type="ECO:0000256" key="5">
    <source>
        <dbReference type="ARBA" id="ARBA00023239"/>
    </source>
</evidence>
<dbReference type="NCBIfam" id="TIGR03800">
    <property type="entry name" value="PLP_synth_Pdx2"/>
    <property type="match status" value="1"/>
</dbReference>
<evidence type="ECO:0000313" key="7">
    <source>
        <dbReference type="EMBL" id="CAH3111231.1"/>
    </source>
</evidence>
<dbReference type="EMBL" id="CALNXK010000023">
    <property type="protein sequence ID" value="CAH3111231.1"/>
    <property type="molecule type" value="Genomic_DNA"/>
</dbReference>
<dbReference type="SUPFAM" id="SSF52317">
    <property type="entry name" value="Class I glutamine amidotransferase-like"/>
    <property type="match status" value="1"/>
</dbReference>
<dbReference type="EC" id="3.5.1.2" evidence="2"/>
<proteinExistence type="inferred from homology"/>
<dbReference type="InterPro" id="IPR021196">
    <property type="entry name" value="PdxT/SNO_CS"/>
</dbReference>
<dbReference type="PANTHER" id="PTHR31559">
    <property type="entry name" value="PYRIDOXAL 5'-PHOSPHATE SYNTHASE SUBUNIT SNO"/>
    <property type="match status" value="1"/>
</dbReference>
<protein>
    <recommendedName>
        <fullName evidence="2">glutaminase</fullName>
        <ecNumber evidence="2">3.5.1.2</ecNumber>
    </recommendedName>
</protein>
<comment type="catalytic activity">
    <reaction evidence="6">
        <text>L-glutamine + H2O = L-glutamate + NH4(+)</text>
        <dbReference type="Rhea" id="RHEA:15889"/>
        <dbReference type="ChEBI" id="CHEBI:15377"/>
        <dbReference type="ChEBI" id="CHEBI:28938"/>
        <dbReference type="ChEBI" id="CHEBI:29985"/>
        <dbReference type="ChEBI" id="CHEBI:58359"/>
        <dbReference type="EC" id="3.5.1.2"/>
    </reaction>
</comment>
<evidence type="ECO:0000256" key="1">
    <source>
        <dbReference type="ARBA" id="ARBA00008345"/>
    </source>
</evidence>
<accession>A0ABN8NKG5</accession>
<dbReference type="InterPro" id="IPR002161">
    <property type="entry name" value="PdxT/SNO"/>
</dbReference>
<evidence type="ECO:0000256" key="2">
    <source>
        <dbReference type="ARBA" id="ARBA00012918"/>
    </source>
</evidence>
<sequence>MQQVRHAGSVRFAKIKMAEIRTELRIGVLAIQGAFFEHRAALLKALNNSPFHKDVDLEVIDIREPEQLSGLHGLILPGGESTTMSLFLQSNNFHDVLREWVAAKETPRVVWGTCAGLILLSNAIEAQKEGGQAKIGGIDVTTSRNFFGRQVNSFETEVKLHSNLLSNCSTSNEGVSVTENGTSYHGVFIRAPAVVSVDSPKVEVLATIDLPYRKEPVVVGVAQENLMATAFHPELTEDTRWHAFFLKKILEKMNVGKQ</sequence>
<keyword evidence="8" id="KW-1185">Reference proteome</keyword>
<gene>
    <name evidence="7" type="ORF">PLOB_00019880</name>
</gene>
<dbReference type="PROSITE" id="PS51130">
    <property type="entry name" value="PDXT_SNO_2"/>
    <property type="match status" value="1"/>
</dbReference>
<dbReference type="PROSITE" id="PS51273">
    <property type="entry name" value="GATASE_TYPE_1"/>
    <property type="match status" value="1"/>
</dbReference>